<dbReference type="GO" id="GO:0006974">
    <property type="term" value="P:DNA damage response"/>
    <property type="evidence" value="ECO:0007669"/>
    <property type="project" value="TreeGrafter"/>
</dbReference>
<feature type="domain" description="Macro" evidence="1">
    <location>
        <begin position="1"/>
        <end position="93"/>
    </location>
</feature>
<dbReference type="InterPro" id="IPR043472">
    <property type="entry name" value="Macro_dom-like"/>
</dbReference>
<reference evidence="2" key="1">
    <citation type="submission" date="2014-12" db="EMBL/GenBank/DDBJ databases">
        <title>Insight into the proteome of Arion vulgaris.</title>
        <authorList>
            <person name="Aradska J."/>
            <person name="Bulat T."/>
            <person name="Smidak R."/>
            <person name="Sarate P."/>
            <person name="Gangsoo J."/>
            <person name="Sialana F."/>
            <person name="Bilban M."/>
            <person name="Lubec G."/>
        </authorList>
    </citation>
    <scope>NUCLEOTIDE SEQUENCE</scope>
    <source>
        <tissue evidence="2">Skin</tissue>
    </source>
</reference>
<dbReference type="EMBL" id="HACG01017046">
    <property type="protein sequence ID" value="CEK63911.1"/>
    <property type="molecule type" value="Transcribed_RNA"/>
</dbReference>
<feature type="non-terminal residue" evidence="2">
    <location>
        <position position="1"/>
    </location>
</feature>
<gene>
    <name evidence="2" type="primary">ORF49934</name>
</gene>
<proteinExistence type="predicted"/>
<name>A0A0B6Z7L6_9EUPU</name>
<dbReference type="PROSITE" id="PS51154">
    <property type="entry name" value="MACRO"/>
    <property type="match status" value="1"/>
</dbReference>
<dbReference type="Gene3D" id="3.40.220.10">
    <property type="entry name" value="Leucine Aminopeptidase, subunit E, domain 1"/>
    <property type="match status" value="1"/>
</dbReference>
<dbReference type="PANTHER" id="PTHR11106">
    <property type="entry name" value="GANGLIOSIDE INDUCED DIFFERENTIATION ASSOCIATED PROTEIN 2-RELATED"/>
    <property type="match status" value="1"/>
</dbReference>
<dbReference type="GO" id="GO:0140291">
    <property type="term" value="P:peptidyl-glutamate ADP-deribosylation"/>
    <property type="evidence" value="ECO:0007669"/>
    <property type="project" value="TreeGrafter"/>
</dbReference>
<organism evidence="2">
    <name type="scientific">Arion vulgaris</name>
    <dbReference type="NCBI Taxonomy" id="1028688"/>
    <lineage>
        <taxon>Eukaryota</taxon>
        <taxon>Metazoa</taxon>
        <taxon>Spiralia</taxon>
        <taxon>Lophotrochozoa</taxon>
        <taxon>Mollusca</taxon>
        <taxon>Gastropoda</taxon>
        <taxon>Heterobranchia</taxon>
        <taxon>Euthyneura</taxon>
        <taxon>Panpulmonata</taxon>
        <taxon>Eupulmonata</taxon>
        <taxon>Stylommatophora</taxon>
        <taxon>Helicina</taxon>
        <taxon>Arionoidea</taxon>
        <taxon>Arionidae</taxon>
        <taxon>Arion</taxon>
    </lineage>
</organism>
<dbReference type="Pfam" id="PF01661">
    <property type="entry name" value="Macro"/>
    <property type="match status" value="1"/>
</dbReference>
<evidence type="ECO:0000259" key="1">
    <source>
        <dbReference type="PROSITE" id="PS51154"/>
    </source>
</evidence>
<protein>
    <recommendedName>
        <fullName evidence="1">Macro domain-containing protein</fullName>
    </recommendedName>
</protein>
<dbReference type="GO" id="GO:0042278">
    <property type="term" value="P:purine nucleoside metabolic process"/>
    <property type="evidence" value="ECO:0007669"/>
    <property type="project" value="TreeGrafter"/>
</dbReference>
<dbReference type="AlphaFoldDB" id="A0A0B6Z7L6"/>
<dbReference type="GO" id="GO:0005654">
    <property type="term" value="C:nucleoplasm"/>
    <property type="evidence" value="ECO:0007669"/>
    <property type="project" value="TreeGrafter"/>
</dbReference>
<dbReference type="PANTHER" id="PTHR11106:SF27">
    <property type="entry name" value="MACRO DOMAIN-CONTAINING PROTEIN"/>
    <property type="match status" value="1"/>
</dbReference>
<evidence type="ECO:0000313" key="2">
    <source>
        <dbReference type="EMBL" id="CEK63911.1"/>
    </source>
</evidence>
<sequence>TVGPKGEKPKLLSQCYKRCLQLVQENQLTSIAFPCVSTGIYGYPNVNAAKIVLNAVRNWMETEEYAKKMKRIIFCLFMKVDVDVYKKQMPFYFPVEPMTDDSSSSHRCSVL</sequence>
<accession>A0A0B6Z7L6</accession>
<dbReference type="SUPFAM" id="SSF52949">
    <property type="entry name" value="Macro domain-like"/>
    <property type="match status" value="1"/>
</dbReference>
<dbReference type="GO" id="GO:0140293">
    <property type="term" value="F:ADP-ribosylglutamate hydrolase activity"/>
    <property type="evidence" value="ECO:0007669"/>
    <property type="project" value="TreeGrafter"/>
</dbReference>
<dbReference type="InterPro" id="IPR002589">
    <property type="entry name" value="Macro_dom"/>
</dbReference>